<name>A0ABV4D099_9LACT</name>
<accession>A0ABV4D099</accession>
<evidence type="ECO:0000313" key="1">
    <source>
        <dbReference type="EMBL" id="MEY8442980.1"/>
    </source>
</evidence>
<dbReference type="Proteomes" id="UP001565283">
    <property type="component" value="Unassembled WGS sequence"/>
</dbReference>
<protein>
    <submittedName>
        <fullName evidence="1">Uncharacterized protein</fullName>
    </submittedName>
</protein>
<proteinExistence type="predicted"/>
<gene>
    <name evidence="1" type="ORF">AALA52_01710</name>
</gene>
<dbReference type="RefSeq" id="WP_369947799.1">
    <property type="nucleotide sequence ID" value="NZ_JBCLSH010000003.1"/>
</dbReference>
<keyword evidence="2" id="KW-1185">Reference proteome</keyword>
<reference evidence="1 2" key="1">
    <citation type="submission" date="2024-03" db="EMBL/GenBank/DDBJ databases">
        <title>Mouse gut bacterial collection (mGBC) of GemPharmatech.</title>
        <authorList>
            <person name="He Y."/>
            <person name="Dong L."/>
            <person name="Wu D."/>
            <person name="Gao X."/>
            <person name="Lin Z."/>
        </authorList>
    </citation>
    <scope>NUCLEOTIDE SEQUENCE [LARGE SCALE GENOMIC DNA]</scope>
    <source>
        <strain evidence="1 2">61-15</strain>
    </source>
</reference>
<evidence type="ECO:0000313" key="2">
    <source>
        <dbReference type="Proteomes" id="UP001565283"/>
    </source>
</evidence>
<organism evidence="1 2">
    <name type="scientific">Lactococcus ileimucosae</name>
    <dbReference type="NCBI Taxonomy" id="2941329"/>
    <lineage>
        <taxon>Bacteria</taxon>
        <taxon>Bacillati</taxon>
        <taxon>Bacillota</taxon>
        <taxon>Bacilli</taxon>
        <taxon>Lactobacillales</taxon>
        <taxon>Streptococcaceae</taxon>
        <taxon>Lactococcus</taxon>
    </lineage>
</organism>
<dbReference type="EMBL" id="JBCLSH010000003">
    <property type="protein sequence ID" value="MEY8442980.1"/>
    <property type="molecule type" value="Genomic_DNA"/>
</dbReference>
<sequence length="69" mass="8491">MRKKKEREERLSKELFETYMLETQDFLEVYKEEAERGTFSKDSLTALSSTFRFYKQLIFFKMEISFKLL</sequence>
<comment type="caution">
    <text evidence="1">The sequence shown here is derived from an EMBL/GenBank/DDBJ whole genome shotgun (WGS) entry which is preliminary data.</text>
</comment>